<dbReference type="Proteomes" id="UP000238274">
    <property type="component" value="Unassembled WGS sequence"/>
</dbReference>
<feature type="compositionally biased region" description="Basic residues" evidence="1">
    <location>
        <begin position="98"/>
        <end position="115"/>
    </location>
</feature>
<feature type="region of interest" description="Disordered" evidence="1">
    <location>
        <begin position="98"/>
        <end position="122"/>
    </location>
</feature>
<feature type="compositionally biased region" description="Polar residues" evidence="1">
    <location>
        <begin position="15"/>
        <end position="32"/>
    </location>
</feature>
<proteinExistence type="predicted"/>
<reference evidence="3" key="2">
    <citation type="journal article" date="2018" name="BMC Genomics">
        <title>Genomic insights into host adaptation between the wheat stripe rust pathogen (Puccinia striiformis f. sp. tritici) and the barley stripe rust pathogen (Puccinia striiformis f. sp. hordei).</title>
        <authorList>
            <person name="Xia C."/>
            <person name="Wang M."/>
            <person name="Yin C."/>
            <person name="Cornejo O.E."/>
            <person name="Hulbert S.H."/>
            <person name="Chen X."/>
        </authorList>
    </citation>
    <scope>NUCLEOTIDE SEQUENCE [LARGE SCALE GENOMIC DNA]</scope>
    <source>
        <strain evidence="3">93TX-2</strain>
    </source>
</reference>
<keyword evidence="3" id="KW-1185">Reference proteome</keyword>
<dbReference type="AlphaFoldDB" id="A0A2S4UA49"/>
<feature type="region of interest" description="Disordered" evidence="1">
    <location>
        <begin position="50"/>
        <end position="79"/>
    </location>
</feature>
<sequence>MSRPPATPGVLNLPPGTQTQKSETPAEVQSSFGKLEECEPNRVASYEADMAKRLRGGKEIPDTPSAKKTRRDDEEDMDVDEDIMAIATKTTTLFLVTKKPKRKKKIRRSSLRTTKKKGEAHS</sequence>
<reference evidence="3" key="3">
    <citation type="journal article" date="2018" name="Mol. Plant Microbe Interact.">
        <title>Genome sequence resources for the wheat stripe rust pathogen (Puccinia striiformis f. sp. tritici) and the barley stripe rust pathogen (Puccinia striiformis f. sp. hordei).</title>
        <authorList>
            <person name="Xia C."/>
            <person name="Wang M."/>
            <person name="Yin C."/>
            <person name="Cornejo O.E."/>
            <person name="Hulbert S.H."/>
            <person name="Chen X."/>
        </authorList>
    </citation>
    <scope>NUCLEOTIDE SEQUENCE [LARGE SCALE GENOMIC DNA]</scope>
    <source>
        <strain evidence="3">93TX-2</strain>
    </source>
</reference>
<organism evidence="2 3">
    <name type="scientific">Puccinia striiformis</name>
    <dbReference type="NCBI Taxonomy" id="27350"/>
    <lineage>
        <taxon>Eukaryota</taxon>
        <taxon>Fungi</taxon>
        <taxon>Dikarya</taxon>
        <taxon>Basidiomycota</taxon>
        <taxon>Pucciniomycotina</taxon>
        <taxon>Pucciniomycetes</taxon>
        <taxon>Pucciniales</taxon>
        <taxon>Pucciniaceae</taxon>
        <taxon>Puccinia</taxon>
    </lineage>
</organism>
<feature type="region of interest" description="Disordered" evidence="1">
    <location>
        <begin position="1"/>
        <end position="33"/>
    </location>
</feature>
<protein>
    <submittedName>
        <fullName evidence="2">Uncharacterized protein</fullName>
    </submittedName>
</protein>
<name>A0A2S4UA49_9BASI</name>
<dbReference type="EMBL" id="PKSM01000522">
    <property type="protein sequence ID" value="POV94153.1"/>
    <property type="molecule type" value="Genomic_DNA"/>
</dbReference>
<feature type="compositionally biased region" description="Basic and acidic residues" evidence="1">
    <location>
        <begin position="50"/>
        <end position="61"/>
    </location>
</feature>
<gene>
    <name evidence="2" type="ORF">PSHT_16399</name>
</gene>
<evidence type="ECO:0000313" key="3">
    <source>
        <dbReference type="Proteomes" id="UP000238274"/>
    </source>
</evidence>
<evidence type="ECO:0000313" key="2">
    <source>
        <dbReference type="EMBL" id="POV94153.1"/>
    </source>
</evidence>
<accession>A0A2S4UA49</accession>
<comment type="caution">
    <text evidence="2">The sequence shown here is derived from an EMBL/GenBank/DDBJ whole genome shotgun (WGS) entry which is preliminary data.</text>
</comment>
<evidence type="ECO:0000256" key="1">
    <source>
        <dbReference type="SAM" id="MobiDB-lite"/>
    </source>
</evidence>
<dbReference type="VEuPathDB" id="FungiDB:PSHT_16399"/>
<reference evidence="2 3" key="1">
    <citation type="submission" date="2017-12" db="EMBL/GenBank/DDBJ databases">
        <title>Gene loss provides genomic basis for host adaptation in cereal stripe rust fungi.</title>
        <authorList>
            <person name="Xia C."/>
        </authorList>
    </citation>
    <scope>NUCLEOTIDE SEQUENCE [LARGE SCALE GENOMIC DNA]</scope>
    <source>
        <strain evidence="2 3">93TX-2</strain>
    </source>
</reference>